<dbReference type="Proteomes" id="UP000198420">
    <property type="component" value="Unassembled WGS sequence"/>
</dbReference>
<feature type="chain" id="PRO_5012647175" evidence="1">
    <location>
        <begin position="31"/>
        <end position="131"/>
    </location>
</feature>
<dbReference type="EMBL" id="FZNP01000001">
    <property type="protein sequence ID" value="SNR22647.1"/>
    <property type="molecule type" value="Genomic_DNA"/>
</dbReference>
<evidence type="ECO:0000313" key="2">
    <source>
        <dbReference type="EMBL" id="SNR22647.1"/>
    </source>
</evidence>
<protein>
    <submittedName>
        <fullName evidence="2">Uncharacterized protein</fullName>
    </submittedName>
</protein>
<gene>
    <name evidence="2" type="ORF">SAMN06265355_1014</name>
</gene>
<dbReference type="RefSeq" id="WP_089309469.1">
    <property type="nucleotide sequence ID" value="NZ_FZNP01000001.1"/>
</dbReference>
<reference evidence="3" key="1">
    <citation type="submission" date="2017-06" db="EMBL/GenBank/DDBJ databases">
        <authorList>
            <person name="Varghese N."/>
            <person name="Submissions S."/>
        </authorList>
    </citation>
    <scope>NUCLEOTIDE SEQUENCE [LARGE SCALE GENOMIC DNA]</scope>
    <source>
        <strain evidence="3">DSM 44485</strain>
    </source>
</reference>
<dbReference type="AlphaFoldDB" id="A0A238ULW8"/>
<dbReference type="OrthoDB" id="3481826at2"/>
<feature type="signal peptide" evidence="1">
    <location>
        <begin position="1"/>
        <end position="30"/>
    </location>
</feature>
<evidence type="ECO:0000256" key="1">
    <source>
        <dbReference type="SAM" id="SignalP"/>
    </source>
</evidence>
<accession>A0A238ULW8</accession>
<name>A0A238ULW8_9ACTN</name>
<sequence length="131" mass="14452">MRSRFTGKRMLLAAAVAGASVTAATAPAQAAPPPDSEAYQVDDCAKALDVLSSFKLLPNQPDLGRTLCSIARQQRDQKDQYTNEVHTEYTDENGKKVESDKSLGSVEWLRSLTVHVPTVNDHWYVYTSKKP</sequence>
<proteinExistence type="predicted"/>
<organism evidence="2 3">
    <name type="scientific">Actinomadura mexicana</name>
    <dbReference type="NCBI Taxonomy" id="134959"/>
    <lineage>
        <taxon>Bacteria</taxon>
        <taxon>Bacillati</taxon>
        <taxon>Actinomycetota</taxon>
        <taxon>Actinomycetes</taxon>
        <taxon>Streptosporangiales</taxon>
        <taxon>Thermomonosporaceae</taxon>
        <taxon>Actinomadura</taxon>
    </lineage>
</organism>
<evidence type="ECO:0000313" key="3">
    <source>
        <dbReference type="Proteomes" id="UP000198420"/>
    </source>
</evidence>
<keyword evidence="1" id="KW-0732">Signal</keyword>
<keyword evidence="3" id="KW-1185">Reference proteome</keyword>